<dbReference type="CDD" id="cd00085">
    <property type="entry name" value="HNHc"/>
    <property type="match status" value="1"/>
</dbReference>
<evidence type="ECO:0000259" key="2">
    <source>
        <dbReference type="SMART" id="SM00507"/>
    </source>
</evidence>
<organism evidence="3 4">
    <name type="scientific">Paramicrobacterium chengjingii</name>
    <dbReference type="NCBI Taxonomy" id="2769067"/>
    <lineage>
        <taxon>Bacteria</taxon>
        <taxon>Bacillati</taxon>
        <taxon>Actinomycetota</taxon>
        <taxon>Actinomycetes</taxon>
        <taxon>Micrococcales</taxon>
        <taxon>Microbacteriaceae</taxon>
        <taxon>Paramicrobacterium</taxon>
    </lineage>
</organism>
<keyword evidence="4" id="KW-1185">Reference proteome</keyword>
<name>A0ABX6YFF4_9MICO</name>
<dbReference type="InterPro" id="IPR003615">
    <property type="entry name" value="HNH_nuc"/>
</dbReference>
<feature type="region of interest" description="Disordered" evidence="1">
    <location>
        <begin position="482"/>
        <end position="506"/>
    </location>
</feature>
<protein>
    <submittedName>
        <fullName evidence="3">DUF222 domain-containing protein</fullName>
    </submittedName>
</protein>
<dbReference type="Pfam" id="PF02720">
    <property type="entry name" value="DUF222"/>
    <property type="match status" value="1"/>
</dbReference>
<dbReference type="InterPro" id="IPR003870">
    <property type="entry name" value="DUF222"/>
</dbReference>
<proteinExistence type="predicted"/>
<evidence type="ECO:0000313" key="3">
    <source>
        <dbReference type="EMBL" id="QPZ37509.1"/>
    </source>
</evidence>
<dbReference type="SMART" id="SM00507">
    <property type="entry name" value="HNHc"/>
    <property type="match status" value="1"/>
</dbReference>
<feature type="compositionally biased region" description="Pro residues" evidence="1">
    <location>
        <begin position="28"/>
        <end position="38"/>
    </location>
</feature>
<feature type="compositionally biased region" description="Basic and acidic residues" evidence="1">
    <location>
        <begin position="487"/>
        <end position="500"/>
    </location>
</feature>
<gene>
    <name evidence="3" type="ORF">HCR76_11765</name>
</gene>
<dbReference type="Gene3D" id="1.10.30.50">
    <property type="match status" value="1"/>
</dbReference>
<reference evidence="3 4" key="1">
    <citation type="submission" date="2020-12" db="EMBL/GenBank/DDBJ databases">
        <title>Microbacterium sp. HY060.</title>
        <authorList>
            <person name="Zhou J."/>
        </authorList>
    </citation>
    <scope>NUCLEOTIDE SEQUENCE [LARGE SCALE GENOMIC DNA]</scope>
    <source>
        <strain evidence="3 4">HY60</strain>
    </source>
</reference>
<evidence type="ECO:0000313" key="4">
    <source>
        <dbReference type="Proteomes" id="UP000662814"/>
    </source>
</evidence>
<dbReference type="RefSeq" id="WP_166990565.1">
    <property type="nucleotide sequence ID" value="NZ_CP061169.1"/>
</dbReference>
<evidence type="ECO:0000256" key="1">
    <source>
        <dbReference type="SAM" id="MobiDB-lite"/>
    </source>
</evidence>
<dbReference type="Proteomes" id="UP000662814">
    <property type="component" value="Chromosome"/>
</dbReference>
<dbReference type="EMBL" id="CP061169">
    <property type="protein sequence ID" value="QPZ37509.1"/>
    <property type="molecule type" value="Genomic_DNA"/>
</dbReference>
<feature type="domain" description="HNH nuclease" evidence="2">
    <location>
        <begin position="391"/>
        <end position="443"/>
    </location>
</feature>
<accession>A0ABX6YFF4</accession>
<sequence>MEDYREPPDGPEEWVPPDGHERADQSPLTPPVASPPPGEGDAADDAVDADADAVADTAVVDVLRERLDCVVEDSRLIAAAEASRLRGVYLMLQDALAHPGIFIPNAAGLTRADLTAESEGWVRTSLAQEIGAALGVTKGHAAGLLNDAEALCETLPATLDALDVGKITRQHADAMIRQSVGLDAEATAVFEREALPKALCQSPTQFSRAVVKIREGLFPDTITKRRTEAVKERRVDCYGAHDGMGVLAVRAPIEVVQSLHNAARLTARALKAAGDDRTLAQIETDTIIDALMIGFTNDSDQKFGGAPGVGASGVGADRLGGIRPTVYVTVPVMTLLGHSDEPGQLDGYGPIDPDVARELAARAPSFTRLLTHPETGAVLSVGRDSYTVPADLKRAVQLRDETCIGIGCDRPATTCDLDHREEWQHGGQTSLTNLQAACEQHHMIRHNTTWTVTVTDDNDIIWISPLGRTCRVPRTSNVQFAAGTATTKHDDTANDERKELPNTPPF</sequence>
<feature type="region of interest" description="Disordered" evidence="1">
    <location>
        <begin position="1"/>
        <end position="45"/>
    </location>
</feature>